<dbReference type="Gene3D" id="3.40.50.1110">
    <property type="entry name" value="SGNH hydrolase"/>
    <property type="match status" value="1"/>
</dbReference>
<dbReference type="Proteomes" id="UP001159405">
    <property type="component" value="Unassembled WGS sequence"/>
</dbReference>
<gene>
    <name evidence="1" type="ORF">PLOB_00048699</name>
</gene>
<dbReference type="PANTHER" id="PTHR35558">
    <property type="entry name" value="SGNH_HYDRO DOMAIN-CONTAINING PROTEIN"/>
    <property type="match status" value="1"/>
</dbReference>
<dbReference type="PANTHER" id="PTHR35558:SF1">
    <property type="entry name" value="ENDONUCLEASE_EXONUCLEASE_PHOSPHATASE DOMAIN-CONTAINING PROTEIN"/>
    <property type="match status" value="1"/>
</dbReference>
<name>A0ABN8PUP7_9CNID</name>
<keyword evidence="2" id="KW-1185">Reference proteome</keyword>
<reference evidence="1 2" key="1">
    <citation type="submission" date="2022-05" db="EMBL/GenBank/DDBJ databases">
        <authorList>
            <consortium name="Genoscope - CEA"/>
            <person name="William W."/>
        </authorList>
    </citation>
    <scope>NUCLEOTIDE SEQUENCE [LARGE SCALE GENOMIC DNA]</scope>
</reference>
<dbReference type="SUPFAM" id="SSF52266">
    <property type="entry name" value="SGNH hydrolase"/>
    <property type="match status" value="1"/>
</dbReference>
<sequence>MAPPQILILGHSFIRRLAGFLQKRGHEHLMAKLSSLGSIRFHGVGGRTIAKVRKFDLGIIRRLSPDIIVLELGSNDLTKLPAQTVGSELETLVRYLHDEFNVKSIAVCQVIRRHSPQCTAYNLKVTKLHLYLKAVLEPIPYCLYWKHRGFWNSRENNYLPRVLNRFLIHLNDLGNLKLFRSIRGAVIKAAGLSCLLRKSAKQADASATVETATAAEIVSISSLSAGMSISNSNDKPSEVNFTSVAIDLEARPSKPKPKFLSLGQWQTAFNTFVAVYTVKYPLKVAALLKYCEVVRDIANKSGNWRYYDQQFRYLRQTNPEKFPWDRVMWEL</sequence>
<evidence type="ECO:0000313" key="2">
    <source>
        <dbReference type="Proteomes" id="UP001159405"/>
    </source>
</evidence>
<dbReference type="EMBL" id="CALNXK010000091">
    <property type="protein sequence ID" value="CAH3151212.1"/>
    <property type="molecule type" value="Genomic_DNA"/>
</dbReference>
<comment type="caution">
    <text evidence="1">The sequence shown here is derived from an EMBL/GenBank/DDBJ whole genome shotgun (WGS) entry which is preliminary data.</text>
</comment>
<protein>
    <recommendedName>
        <fullName evidence="3">SGNH hydrolase-type esterase domain-containing protein</fullName>
    </recommendedName>
</protein>
<accession>A0ABN8PUP7</accession>
<proteinExistence type="predicted"/>
<dbReference type="InterPro" id="IPR036514">
    <property type="entry name" value="SGNH_hydro_sf"/>
</dbReference>
<dbReference type="CDD" id="cd00229">
    <property type="entry name" value="SGNH_hydrolase"/>
    <property type="match status" value="1"/>
</dbReference>
<organism evidence="1 2">
    <name type="scientific">Porites lobata</name>
    <dbReference type="NCBI Taxonomy" id="104759"/>
    <lineage>
        <taxon>Eukaryota</taxon>
        <taxon>Metazoa</taxon>
        <taxon>Cnidaria</taxon>
        <taxon>Anthozoa</taxon>
        <taxon>Hexacorallia</taxon>
        <taxon>Scleractinia</taxon>
        <taxon>Fungiina</taxon>
        <taxon>Poritidae</taxon>
        <taxon>Porites</taxon>
    </lineage>
</organism>
<evidence type="ECO:0008006" key="3">
    <source>
        <dbReference type="Google" id="ProtNLM"/>
    </source>
</evidence>
<evidence type="ECO:0000313" key="1">
    <source>
        <dbReference type="EMBL" id="CAH3151212.1"/>
    </source>
</evidence>